<evidence type="ECO:0000313" key="2">
    <source>
        <dbReference type="Proteomes" id="UP000189229"/>
    </source>
</evidence>
<reference evidence="1 2" key="1">
    <citation type="submission" date="2017-02" db="EMBL/GenBank/DDBJ databases">
        <title>Complete genome sequences of Mycobacterium kansasii strains isolated from rhesus macaques.</title>
        <authorList>
            <person name="Panda A."/>
            <person name="Nagaraj S."/>
            <person name="Zhao X."/>
            <person name="Tettelin H."/>
            <person name="Detolla L.J."/>
        </authorList>
    </citation>
    <scope>NUCLEOTIDE SEQUENCE [LARGE SCALE GENOMIC DNA]</scope>
    <source>
        <strain evidence="1 2">11-3813</strain>
    </source>
</reference>
<comment type="caution">
    <text evidence="1">The sequence shown here is derived from an EMBL/GenBank/DDBJ whole genome shotgun (WGS) entry which is preliminary data.</text>
</comment>
<sequence>MGPVLSSRPAMAGAGCARIRNGNLLGARQMGFPRNRVRRCRQRRQHIGQSVGRCLRRARILGRRDPQIDQEADQDS</sequence>
<name>A0A1V3XIR5_MYCKA</name>
<evidence type="ECO:0000313" key="1">
    <source>
        <dbReference type="EMBL" id="OOK79042.1"/>
    </source>
</evidence>
<proteinExistence type="predicted"/>
<dbReference type="Proteomes" id="UP000189229">
    <property type="component" value="Unassembled WGS sequence"/>
</dbReference>
<gene>
    <name evidence="1" type="ORF">BZL30_2498</name>
</gene>
<accession>A0A1V3XIR5</accession>
<dbReference type="EMBL" id="MVBM01000002">
    <property type="protein sequence ID" value="OOK79042.1"/>
    <property type="molecule type" value="Genomic_DNA"/>
</dbReference>
<protein>
    <submittedName>
        <fullName evidence="1">Uncharacterized protein</fullName>
    </submittedName>
</protein>
<dbReference type="AlphaFoldDB" id="A0A1V3XIR5"/>
<organism evidence="1 2">
    <name type="scientific">Mycobacterium kansasii</name>
    <dbReference type="NCBI Taxonomy" id="1768"/>
    <lineage>
        <taxon>Bacteria</taxon>
        <taxon>Bacillati</taxon>
        <taxon>Actinomycetota</taxon>
        <taxon>Actinomycetes</taxon>
        <taxon>Mycobacteriales</taxon>
        <taxon>Mycobacteriaceae</taxon>
        <taxon>Mycobacterium</taxon>
    </lineage>
</organism>